<dbReference type="GO" id="GO:0019834">
    <property type="term" value="F:phospholipase A2 inhibitor activity"/>
    <property type="evidence" value="ECO:0007669"/>
    <property type="project" value="UniProtKB-KW"/>
</dbReference>
<evidence type="ECO:0000256" key="6">
    <source>
        <dbReference type="SAM" id="SignalP"/>
    </source>
</evidence>
<evidence type="ECO:0000259" key="8">
    <source>
        <dbReference type="Pfam" id="PF02988"/>
    </source>
</evidence>
<evidence type="ECO:0008006" key="11">
    <source>
        <dbReference type="Google" id="ProtNLM"/>
    </source>
</evidence>
<dbReference type="Proteomes" id="UP000694559">
    <property type="component" value="Unplaced"/>
</dbReference>
<sequence length="199" mass="20797">MASLPSLSFLLATLLTQGSCLTCVTCRGPGTDCSGMSRTCEETEDTCFSAVGINSLSVSEKTIETIKVCSDSRSCRAGPVSVTINSEIHFRSISSCCQGDLCNNKKLDIPPENTTLNGLTCPACFDLVSDQCNTVGTLKCVGEDNHCITTSGTIAAGDIPVKLVSRGCSSASACALPLDTDIYSAGITFLLKKIECTQP</sequence>
<dbReference type="Pfam" id="PF00021">
    <property type="entry name" value="UPAR_LY6"/>
    <property type="match status" value="1"/>
</dbReference>
<dbReference type="Gene3D" id="2.10.60.10">
    <property type="entry name" value="CD59"/>
    <property type="match status" value="2"/>
</dbReference>
<keyword evidence="10" id="KW-1185">Reference proteome</keyword>
<evidence type="ECO:0000256" key="1">
    <source>
        <dbReference type="ARBA" id="ARBA00004613"/>
    </source>
</evidence>
<keyword evidence="5" id="KW-1015">Disulfide bond</keyword>
<keyword evidence="4" id="KW-0593">Phospholipase A2 inhibitor</keyword>
<accession>A0A8C6VGE5</accession>
<organism evidence="9 10">
    <name type="scientific">Naja naja</name>
    <name type="common">Indian cobra</name>
    <dbReference type="NCBI Taxonomy" id="35670"/>
    <lineage>
        <taxon>Eukaryota</taxon>
        <taxon>Metazoa</taxon>
        <taxon>Chordata</taxon>
        <taxon>Craniata</taxon>
        <taxon>Vertebrata</taxon>
        <taxon>Euteleostomi</taxon>
        <taxon>Lepidosauria</taxon>
        <taxon>Squamata</taxon>
        <taxon>Bifurcata</taxon>
        <taxon>Unidentata</taxon>
        <taxon>Episquamata</taxon>
        <taxon>Toxicofera</taxon>
        <taxon>Serpentes</taxon>
        <taxon>Colubroidea</taxon>
        <taxon>Elapidae</taxon>
        <taxon>Elapinae</taxon>
        <taxon>Naja</taxon>
    </lineage>
</organism>
<protein>
    <recommendedName>
        <fullName evidence="11">Phospholipase A2 inhibitor and Ly6/PLAUR domain-containing protein-like</fullName>
    </recommendedName>
</protein>
<evidence type="ECO:0000256" key="2">
    <source>
        <dbReference type="ARBA" id="ARBA00006570"/>
    </source>
</evidence>
<evidence type="ECO:0000313" key="10">
    <source>
        <dbReference type="Proteomes" id="UP000694559"/>
    </source>
</evidence>
<evidence type="ECO:0000313" key="9">
    <source>
        <dbReference type="Ensembl" id="ENSNNAP00000006097.1"/>
    </source>
</evidence>
<dbReference type="PANTHER" id="PTHR20914">
    <property type="entry name" value="LY6/PLAUR DOMAIN-CONTAINING PROTEIN 8"/>
    <property type="match status" value="1"/>
</dbReference>
<dbReference type="Ensembl" id="ENSNNAT00000006371.1">
    <property type="protein sequence ID" value="ENSNNAP00000006097.1"/>
    <property type="gene ID" value="ENSNNAG00000004130.1"/>
</dbReference>
<dbReference type="CDD" id="cd23572">
    <property type="entry name" value="TFP_LU_ECD_PINLYP_rpt2"/>
    <property type="match status" value="1"/>
</dbReference>
<dbReference type="PANTHER" id="PTHR20914:SF25">
    <property type="entry name" value="PHOSPHOLIPASE A2 INHIBITOR AND LY6_PLAUR DOMAIN-CONTAINING PROTEIN"/>
    <property type="match status" value="1"/>
</dbReference>
<proteinExistence type="inferred from homology"/>
<reference evidence="9" key="1">
    <citation type="submission" date="2025-08" db="UniProtKB">
        <authorList>
            <consortium name="Ensembl"/>
        </authorList>
    </citation>
    <scope>IDENTIFICATION</scope>
</reference>
<keyword evidence="3" id="KW-0964">Secreted</keyword>
<dbReference type="InterPro" id="IPR004126">
    <property type="entry name" value="PLipase_A2_inh_N"/>
</dbReference>
<dbReference type="InterPro" id="IPR016054">
    <property type="entry name" value="LY6_UPA_recep-like"/>
</dbReference>
<dbReference type="GeneTree" id="ENSGT00940000163304"/>
<dbReference type="Pfam" id="PF02988">
    <property type="entry name" value="PLA2_inh"/>
    <property type="match status" value="1"/>
</dbReference>
<comment type="subcellular location">
    <subcellularLocation>
        <location evidence="1">Secreted</location>
    </subcellularLocation>
</comment>
<keyword evidence="6" id="KW-0732">Signal</keyword>
<dbReference type="AlphaFoldDB" id="A0A8C6VGE5"/>
<dbReference type="OMA" id="MQCPLAT"/>
<evidence type="ECO:0000256" key="5">
    <source>
        <dbReference type="ARBA" id="ARBA00023157"/>
    </source>
</evidence>
<dbReference type="GO" id="GO:0005576">
    <property type="term" value="C:extracellular region"/>
    <property type="evidence" value="ECO:0007669"/>
    <property type="project" value="UniProtKB-SubCell"/>
</dbReference>
<evidence type="ECO:0000256" key="3">
    <source>
        <dbReference type="ARBA" id="ARBA00022525"/>
    </source>
</evidence>
<dbReference type="InterPro" id="IPR050918">
    <property type="entry name" value="CNF-like_PLA2_Inhibitor"/>
</dbReference>
<dbReference type="SUPFAM" id="SSF57302">
    <property type="entry name" value="Snake toxin-like"/>
    <property type="match status" value="2"/>
</dbReference>
<feature type="signal peptide" evidence="6">
    <location>
        <begin position="1"/>
        <end position="20"/>
    </location>
</feature>
<reference evidence="9" key="2">
    <citation type="submission" date="2025-09" db="UniProtKB">
        <authorList>
            <consortium name="Ensembl"/>
        </authorList>
    </citation>
    <scope>IDENTIFICATION</scope>
</reference>
<comment type="similarity">
    <text evidence="2">Belongs to the CNF-like-inhibitor family.</text>
</comment>
<feature type="domain" description="UPAR/Ly6" evidence="7">
    <location>
        <begin position="117"/>
        <end position="176"/>
    </location>
</feature>
<feature type="chain" id="PRO_5034020686" description="Phospholipase A2 inhibitor and Ly6/PLAUR domain-containing protein-like" evidence="6">
    <location>
        <begin position="21"/>
        <end position="199"/>
    </location>
</feature>
<evidence type="ECO:0000259" key="7">
    <source>
        <dbReference type="Pfam" id="PF00021"/>
    </source>
</evidence>
<name>A0A8C6VGE5_NAJNA</name>
<dbReference type="InterPro" id="IPR045860">
    <property type="entry name" value="Snake_toxin-like_sf"/>
</dbReference>
<evidence type="ECO:0000256" key="4">
    <source>
        <dbReference type="ARBA" id="ARBA00023005"/>
    </source>
</evidence>
<feature type="domain" description="Phospholipase A2 inhibitor N-terminal" evidence="8">
    <location>
        <begin position="22"/>
        <end position="103"/>
    </location>
</feature>